<comment type="caution">
    <text evidence="2">The sequence shown here is derived from an EMBL/GenBank/DDBJ whole genome shotgun (WGS) entry which is preliminary data.</text>
</comment>
<dbReference type="InterPro" id="IPR006311">
    <property type="entry name" value="TAT_signal"/>
</dbReference>
<dbReference type="RefSeq" id="WP_201362232.1">
    <property type="nucleotide sequence ID" value="NZ_BNJJ01000006.1"/>
</dbReference>
<dbReference type="PROSITE" id="PS51318">
    <property type="entry name" value="TAT"/>
    <property type="match status" value="1"/>
</dbReference>
<sequence length="542" mass="60287">MDVHEQPTEPWKGADPGLNENLPGPPPASTASVPGIMAASPAPKRLSRRALFSGLAGAGAAVAIGGVALAEWQQSQQNTTANSQPAGSAGANAQIGHLLRRTGFGVTLADLALYTPLGYQGAVERLLNYQQISDQPLEQQLADAQLDLMKPQNQQRWWLLRMAGTQRPLQEKMTLFWHGVLTSNYQKIGGPKAYMRMIVQNNFLRDHAFDTFDNLLLGITSDPAMLFYLDLTKSRKNAPNENFARELMELFTLGLGHYSQQDVFEGAAALTGWHVRGAALKAQYYPADHTTRELVFLGQKGNFDYKDIIRILTNHPATPWFLCRKLFTFFAYENPSNDDLKPLVDTYVKSNHSIQAVMKTLLLSPQFNSPKAYRARVKSPTEFLIGSYRALEAKTNGAELPNLLYLLGQTLFGPPNVAGWPGDKVSSLWLNGGTWMSRLNYINLLIAGGRTRTTVYKPLDFQSIVDTHHIDTPEKFVDHFASFLLDGTLENERKTQLVEYFNTPDPRSRKGHITLSGGKSYPVSKVRGTLYLMLASPEYQLN</sequence>
<keyword evidence="3" id="KW-1185">Reference proteome</keyword>
<evidence type="ECO:0008006" key="4">
    <source>
        <dbReference type="Google" id="ProtNLM"/>
    </source>
</evidence>
<proteinExistence type="predicted"/>
<accession>A0ABQ3VEN6</accession>
<feature type="region of interest" description="Disordered" evidence="1">
    <location>
        <begin position="1"/>
        <end position="36"/>
    </location>
</feature>
<organism evidence="2 3">
    <name type="scientific">Dictyobacter formicarum</name>
    <dbReference type="NCBI Taxonomy" id="2778368"/>
    <lineage>
        <taxon>Bacteria</taxon>
        <taxon>Bacillati</taxon>
        <taxon>Chloroflexota</taxon>
        <taxon>Ktedonobacteria</taxon>
        <taxon>Ktedonobacterales</taxon>
        <taxon>Dictyobacteraceae</taxon>
        <taxon>Dictyobacter</taxon>
    </lineage>
</organism>
<evidence type="ECO:0000256" key="1">
    <source>
        <dbReference type="SAM" id="MobiDB-lite"/>
    </source>
</evidence>
<protein>
    <recommendedName>
        <fullName evidence="4">DUF1800 domain-containing protein</fullName>
    </recommendedName>
</protein>
<dbReference type="Pfam" id="PF08811">
    <property type="entry name" value="DUF1800"/>
    <property type="match status" value="1"/>
</dbReference>
<evidence type="ECO:0000313" key="2">
    <source>
        <dbReference type="EMBL" id="GHO84627.1"/>
    </source>
</evidence>
<gene>
    <name evidence="2" type="ORF">KSZ_26330</name>
</gene>
<dbReference type="Proteomes" id="UP000635565">
    <property type="component" value="Unassembled WGS sequence"/>
</dbReference>
<evidence type="ECO:0000313" key="3">
    <source>
        <dbReference type="Proteomes" id="UP000635565"/>
    </source>
</evidence>
<dbReference type="EMBL" id="BNJJ01000006">
    <property type="protein sequence ID" value="GHO84627.1"/>
    <property type="molecule type" value="Genomic_DNA"/>
</dbReference>
<name>A0ABQ3VEN6_9CHLR</name>
<dbReference type="InterPro" id="IPR014917">
    <property type="entry name" value="DUF1800"/>
</dbReference>
<reference evidence="2 3" key="1">
    <citation type="journal article" date="2021" name="Int. J. Syst. Evol. Microbiol.">
        <title>Reticulibacter mediterranei gen. nov., sp. nov., within the new family Reticulibacteraceae fam. nov., and Ktedonospora formicarum gen. nov., sp. nov., Ktedonobacter robiniae sp. nov., Dictyobacter formicarum sp. nov. and Dictyobacter arantiisoli sp. nov., belonging to the class Ktedonobacteria.</title>
        <authorList>
            <person name="Yabe S."/>
            <person name="Zheng Y."/>
            <person name="Wang C.M."/>
            <person name="Sakai Y."/>
            <person name="Abe K."/>
            <person name="Yokota A."/>
            <person name="Donadio S."/>
            <person name="Cavaletti L."/>
            <person name="Monciardini P."/>
        </authorList>
    </citation>
    <scope>NUCLEOTIDE SEQUENCE [LARGE SCALE GENOMIC DNA]</scope>
    <source>
        <strain evidence="2 3">SOSP1-9</strain>
    </source>
</reference>